<reference evidence="2 4" key="2">
    <citation type="submission" date="2017-02" db="EMBL/GenBank/DDBJ databases">
        <title>Amycolatopsis azurea DSM 43854 draft genome.</title>
        <authorList>
            <person name="Mayilraj S."/>
        </authorList>
    </citation>
    <scope>NUCLEOTIDE SEQUENCE [LARGE SCALE GENOMIC DNA]</scope>
    <source>
        <strain evidence="2 4">DSM 43854</strain>
    </source>
</reference>
<dbReference type="GO" id="GO:0006508">
    <property type="term" value="P:proteolysis"/>
    <property type="evidence" value="ECO:0007669"/>
    <property type="project" value="InterPro"/>
</dbReference>
<dbReference type="Proteomes" id="UP000014137">
    <property type="component" value="Unassembled WGS sequence"/>
</dbReference>
<dbReference type="EMBL" id="ANMG01000003">
    <property type="protein sequence ID" value="EMD29630.1"/>
    <property type="molecule type" value="Genomic_DNA"/>
</dbReference>
<evidence type="ECO:0000313" key="2">
    <source>
        <dbReference type="EMBL" id="OOC07551.1"/>
    </source>
</evidence>
<accession>M2QC63</accession>
<dbReference type="InterPro" id="IPR049500">
    <property type="entry name" value="Peptidase_M50B-like"/>
</dbReference>
<gene>
    <name evidence="2" type="ORF">B0293_07740</name>
    <name evidence="1" type="ORF">C791_2989</name>
</gene>
<reference evidence="1 3" key="1">
    <citation type="submission" date="2012-10" db="EMBL/GenBank/DDBJ databases">
        <title>Genome assembly of Amycolatopsis azurea DSM 43854.</title>
        <authorList>
            <person name="Khatri I."/>
            <person name="Kaur I."/>
            <person name="Subramanian S."/>
            <person name="Mayilraj S."/>
        </authorList>
    </citation>
    <scope>NUCLEOTIDE SEQUENCE [LARGE SCALE GENOMIC DNA]</scope>
    <source>
        <strain evidence="1 3">DSM 43854</strain>
    </source>
</reference>
<dbReference type="GO" id="GO:0004176">
    <property type="term" value="F:ATP-dependent peptidase activity"/>
    <property type="evidence" value="ECO:0007669"/>
    <property type="project" value="InterPro"/>
</dbReference>
<keyword evidence="4" id="KW-1185">Reference proteome</keyword>
<evidence type="ECO:0000313" key="3">
    <source>
        <dbReference type="Proteomes" id="UP000014137"/>
    </source>
</evidence>
<dbReference type="OrthoDB" id="4381930at2"/>
<organism evidence="1 3">
    <name type="scientific">Amycolatopsis azurea DSM 43854</name>
    <dbReference type="NCBI Taxonomy" id="1238180"/>
    <lineage>
        <taxon>Bacteria</taxon>
        <taxon>Bacillati</taxon>
        <taxon>Actinomycetota</taxon>
        <taxon>Actinomycetes</taxon>
        <taxon>Pseudonocardiales</taxon>
        <taxon>Pseudonocardiaceae</taxon>
        <taxon>Amycolatopsis</taxon>
    </lineage>
</organism>
<name>M2QC63_9PSEU</name>
<dbReference type="Pfam" id="PF13398">
    <property type="entry name" value="Peptidase_M50B"/>
    <property type="match status" value="1"/>
</dbReference>
<dbReference type="GO" id="GO:0005524">
    <property type="term" value="F:ATP binding"/>
    <property type="evidence" value="ECO:0007669"/>
    <property type="project" value="InterPro"/>
</dbReference>
<evidence type="ECO:0000313" key="1">
    <source>
        <dbReference type="EMBL" id="EMD29630.1"/>
    </source>
</evidence>
<dbReference type="SUPFAM" id="SSF140990">
    <property type="entry name" value="FtsH protease domain-like"/>
    <property type="match status" value="1"/>
</dbReference>
<dbReference type="AlphaFoldDB" id="M2QC63"/>
<protein>
    <recommendedName>
        <fullName evidence="5">Peptidase M41 domain-containing protein</fullName>
    </recommendedName>
</protein>
<dbReference type="PATRIC" id="fig|1238180.3.peg.386"/>
<dbReference type="EMBL" id="MUXN01000004">
    <property type="protein sequence ID" value="OOC07551.1"/>
    <property type="molecule type" value="Genomic_DNA"/>
</dbReference>
<dbReference type="RefSeq" id="WP_005150288.1">
    <property type="nucleotide sequence ID" value="NZ_ANMG01000003.1"/>
</dbReference>
<sequence>MTDRIRACAEHEAGHAVVARALGYHVHTIHVGQDGSGYTAWDYSRAPHDHRAAITAAGDVAARTLGTTPYLDLACDDLARFEADHGLEALWSANRLAERLLTLHKTAVFRLASRLTEHRTLTFP</sequence>
<dbReference type="InterPro" id="IPR037219">
    <property type="entry name" value="Peptidase_M41-like"/>
</dbReference>
<dbReference type="GO" id="GO:0004222">
    <property type="term" value="F:metalloendopeptidase activity"/>
    <property type="evidence" value="ECO:0007669"/>
    <property type="project" value="InterPro"/>
</dbReference>
<evidence type="ECO:0008006" key="5">
    <source>
        <dbReference type="Google" id="ProtNLM"/>
    </source>
</evidence>
<dbReference type="Proteomes" id="UP000188551">
    <property type="component" value="Unassembled WGS sequence"/>
</dbReference>
<proteinExistence type="predicted"/>
<evidence type="ECO:0000313" key="4">
    <source>
        <dbReference type="Proteomes" id="UP000188551"/>
    </source>
</evidence>
<comment type="caution">
    <text evidence="1">The sequence shown here is derived from an EMBL/GenBank/DDBJ whole genome shotgun (WGS) entry which is preliminary data.</text>
</comment>